<sequence length="62" mass="6584">MSKKDDFDWLDDPFDEKKAARQPEGMSGRAKAAVGCGCLVAVVGFVLLVIISLVNMADILAG</sequence>
<feature type="transmembrane region" description="Helical" evidence="1">
    <location>
        <begin position="32"/>
        <end position="54"/>
    </location>
</feature>
<proteinExistence type="predicted"/>
<reference evidence="3" key="1">
    <citation type="submission" date="2018-01" db="EMBL/GenBank/DDBJ databases">
        <title>Rubneribacter badeniensis gen. nov., sp. nov., and Colonibacter rubneri, gen. nov., sp. nov., WGS of new members of the Eggerthellaceae.</title>
        <authorList>
            <person name="Danylec N."/>
            <person name="Stoll D.A."/>
            <person name="Doetsch A."/>
            <person name="Kulling S.E."/>
            <person name="Huch M."/>
        </authorList>
    </citation>
    <scope>NUCLEOTIDE SEQUENCE [LARGE SCALE GENOMIC DNA]</scope>
    <source>
        <strain evidence="3">ResAG-96</strain>
    </source>
</reference>
<keyword evidence="3" id="KW-1185">Reference proteome</keyword>
<keyword evidence="1" id="KW-0812">Transmembrane</keyword>
<dbReference type="AlphaFoldDB" id="A0A2K2UCV2"/>
<keyword evidence="1" id="KW-1133">Transmembrane helix</keyword>
<accession>A0A2K2UCV2</accession>
<evidence type="ECO:0000256" key="1">
    <source>
        <dbReference type="SAM" id="Phobius"/>
    </source>
</evidence>
<evidence type="ECO:0000313" key="3">
    <source>
        <dbReference type="Proteomes" id="UP000236197"/>
    </source>
</evidence>
<dbReference type="EMBL" id="PPEK01000003">
    <property type="protein sequence ID" value="PNV68124.1"/>
    <property type="molecule type" value="Genomic_DNA"/>
</dbReference>
<gene>
    <name evidence="2" type="ORF">C2L71_04665</name>
</gene>
<organism evidence="2 3">
    <name type="scientific">Enteroscipio rubneri</name>
    <dbReference type="NCBI Taxonomy" id="2070686"/>
    <lineage>
        <taxon>Bacteria</taxon>
        <taxon>Bacillati</taxon>
        <taxon>Actinomycetota</taxon>
        <taxon>Coriobacteriia</taxon>
        <taxon>Eggerthellales</taxon>
        <taxon>Eggerthellaceae</taxon>
        <taxon>Enteroscipio</taxon>
    </lineage>
</organism>
<comment type="caution">
    <text evidence="2">The sequence shown here is derived from an EMBL/GenBank/DDBJ whole genome shotgun (WGS) entry which is preliminary data.</text>
</comment>
<name>A0A2K2UCV2_9ACTN</name>
<keyword evidence="1" id="KW-0472">Membrane</keyword>
<dbReference type="RefSeq" id="WP_103264602.1">
    <property type="nucleotide sequence ID" value="NZ_CABMLE010000003.1"/>
</dbReference>
<dbReference type="Proteomes" id="UP000236197">
    <property type="component" value="Unassembled WGS sequence"/>
</dbReference>
<protein>
    <submittedName>
        <fullName evidence="2">Uncharacterized protein</fullName>
    </submittedName>
</protein>
<evidence type="ECO:0000313" key="2">
    <source>
        <dbReference type="EMBL" id="PNV68124.1"/>
    </source>
</evidence>